<keyword evidence="4" id="KW-1185">Reference proteome</keyword>
<dbReference type="AlphaFoldDB" id="A0A6A6F4C9"/>
<dbReference type="EMBL" id="ML992706">
    <property type="protein sequence ID" value="KAF2207207.1"/>
    <property type="molecule type" value="Genomic_DNA"/>
</dbReference>
<feature type="compositionally biased region" description="Low complexity" evidence="1">
    <location>
        <begin position="259"/>
        <end position="290"/>
    </location>
</feature>
<feature type="compositionally biased region" description="Pro residues" evidence="1">
    <location>
        <begin position="34"/>
        <end position="50"/>
    </location>
</feature>
<evidence type="ECO:0000256" key="1">
    <source>
        <dbReference type="SAM" id="MobiDB-lite"/>
    </source>
</evidence>
<evidence type="ECO:0000256" key="2">
    <source>
        <dbReference type="SAM" id="SignalP"/>
    </source>
</evidence>
<sequence length="381" mass="37905">MNGFRALLAMYAMVIAVMCSPARAGPAGTERQAPPRPYGYPPPGYGPPVPYGSSSGMLGSAVSSSTTTTSSSESAGATEVSPIGASNSSSIPGFTPSFSSLSRTAGPLTTSTSTRYFTESIVWPFPIGTSVSSTEGSPVTASSTSSFWYGNSSSTNIAGPTGTGVVSPTSTFTSRSTTTVTLETTIYISPVPIGTAPTGGSTEGSPVGASSSSPYYGTGTLSSSALAGPTASSGFWPTGSPAIPSSYGGFNTTLPWSGFPSSSSSSTSGGVEVSPTEATETTSSPSTSTSFSIPYGTGISSSSSSDDGSTEVSPITPSESASSMPSSGFLTSTSTRTWGAPLPYGPQTTVYGGPGAYGAYGQSEDRGGSAGGWGWWGRRGE</sequence>
<feature type="signal peptide" evidence="2">
    <location>
        <begin position="1"/>
        <end position="24"/>
    </location>
</feature>
<dbReference type="OrthoDB" id="3650538at2759"/>
<feature type="compositionally biased region" description="Low complexity" evidence="1">
    <location>
        <begin position="51"/>
        <end position="81"/>
    </location>
</feature>
<gene>
    <name evidence="3" type="ORF">CERZMDRAFT_102702</name>
</gene>
<feature type="region of interest" description="Disordered" evidence="1">
    <location>
        <begin position="191"/>
        <end position="212"/>
    </location>
</feature>
<evidence type="ECO:0000313" key="4">
    <source>
        <dbReference type="Proteomes" id="UP000799539"/>
    </source>
</evidence>
<feature type="chain" id="PRO_5025521519" evidence="2">
    <location>
        <begin position="25"/>
        <end position="381"/>
    </location>
</feature>
<feature type="compositionally biased region" description="Low complexity" evidence="1">
    <location>
        <begin position="318"/>
        <end position="327"/>
    </location>
</feature>
<accession>A0A6A6F4C9</accession>
<evidence type="ECO:0000313" key="3">
    <source>
        <dbReference type="EMBL" id="KAF2207207.1"/>
    </source>
</evidence>
<reference evidence="3" key="1">
    <citation type="journal article" date="2020" name="Stud. Mycol.">
        <title>101 Dothideomycetes genomes: a test case for predicting lifestyles and emergence of pathogens.</title>
        <authorList>
            <person name="Haridas S."/>
            <person name="Albert R."/>
            <person name="Binder M."/>
            <person name="Bloem J."/>
            <person name="Labutti K."/>
            <person name="Salamov A."/>
            <person name="Andreopoulos B."/>
            <person name="Baker S."/>
            <person name="Barry K."/>
            <person name="Bills G."/>
            <person name="Bluhm B."/>
            <person name="Cannon C."/>
            <person name="Castanera R."/>
            <person name="Culley D."/>
            <person name="Daum C."/>
            <person name="Ezra D."/>
            <person name="Gonzalez J."/>
            <person name="Henrissat B."/>
            <person name="Kuo A."/>
            <person name="Liang C."/>
            <person name="Lipzen A."/>
            <person name="Lutzoni F."/>
            <person name="Magnuson J."/>
            <person name="Mondo S."/>
            <person name="Nolan M."/>
            <person name="Ohm R."/>
            <person name="Pangilinan J."/>
            <person name="Park H.-J."/>
            <person name="Ramirez L."/>
            <person name="Alfaro M."/>
            <person name="Sun H."/>
            <person name="Tritt A."/>
            <person name="Yoshinaga Y."/>
            <person name="Zwiers L.-H."/>
            <person name="Turgeon B."/>
            <person name="Goodwin S."/>
            <person name="Spatafora J."/>
            <person name="Crous P."/>
            <person name="Grigoriev I."/>
        </authorList>
    </citation>
    <scope>NUCLEOTIDE SEQUENCE</scope>
    <source>
        <strain evidence="3">SCOH1-5</strain>
    </source>
</reference>
<organism evidence="3 4">
    <name type="scientific">Cercospora zeae-maydis SCOH1-5</name>
    <dbReference type="NCBI Taxonomy" id="717836"/>
    <lineage>
        <taxon>Eukaryota</taxon>
        <taxon>Fungi</taxon>
        <taxon>Dikarya</taxon>
        <taxon>Ascomycota</taxon>
        <taxon>Pezizomycotina</taxon>
        <taxon>Dothideomycetes</taxon>
        <taxon>Dothideomycetidae</taxon>
        <taxon>Mycosphaerellales</taxon>
        <taxon>Mycosphaerellaceae</taxon>
        <taxon>Cercospora</taxon>
    </lineage>
</organism>
<feature type="compositionally biased region" description="Polar residues" evidence="1">
    <location>
        <begin position="328"/>
        <end position="337"/>
    </location>
</feature>
<keyword evidence="2" id="KW-0732">Signal</keyword>
<feature type="compositionally biased region" description="Polar residues" evidence="1">
    <location>
        <begin position="198"/>
        <end position="212"/>
    </location>
</feature>
<feature type="region of interest" description="Disordered" evidence="1">
    <location>
        <begin position="24"/>
        <end position="89"/>
    </location>
</feature>
<dbReference type="Proteomes" id="UP000799539">
    <property type="component" value="Unassembled WGS sequence"/>
</dbReference>
<name>A0A6A6F4C9_9PEZI</name>
<proteinExistence type="predicted"/>
<protein>
    <submittedName>
        <fullName evidence="3">Uncharacterized protein</fullName>
    </submittedName>
</protein>
<feature type="region of interest" description="Disordered" evidence="1">
    <location>
        <begin position="259"/>
        <end position="381"/>
    </location>
</feature>
<feature type="compositionally biased region" description="Gly residues" evidence="1">
    <location>
        <begin position="368"/>
        <end position="381"/>
    </location>
</feature>